<keyword evidence="4" id="KW-1185">Reference proteome</keyword>
<organism evidence="3 5">
    <name type="scientific">Aspergillus hiratsukae</name>
    <dbReference type="NCBI Taxonomy" id="1194566"/>
    <lineage>
        <taxon>Eukaryota</taxon>
        <taxon>Fungi</taxon>
        <taxon>Dikarya</taxon>
        <taxon>Ascomycota</taxon>
        <taxon>Pezizomycotina</taxon>
        <taxon>Eurotiomycetes</taxon>
        <taxon>Eurotiomycetidae</taxon>
        <taxon>Eurotiales</taxon>
        <taxon>Aspergillaceae</taxon>
        <taxon>Aspergillus</taxon>
        <taxon>Aspergillus subgen. Fumigati</taxon>
    </lineage>
</organism>
<keyword evidence="1" id="KW-0812">Transmembrane</keyword>
<comment type="caution">
    <text evidence="3">The sequence shown here is derived from an EMBL/GenBank/DDBJ whole genome shotgun (WGS) entry which is preliminary data.</text>
</comment>
<protein>
    <submittedName>
        <fullName evidence="3">Uncharacterized protein</fullName>
    </submittedName>
</protein>
<name>A0A8H6PQV4_9EURO</name>
<proteinExistence type="predicted"/>
<dbReference type="SUPFAM" id="SSF89372">
    <property type="entry name" value="Fucose-specific lectin"/>
    <property type="match status" value="1"/>
</dbReference>
<keyword evidence="1" id="KW-1133">Transmembrane helix</keyword>
<evidence type="ECO:0000256" key="1">
    <source>
        <dbReference type="SAM" id="Phobius"/>
    </source>
</evidence>
<evidence type="ECO:0000313" key="3">
    <source>
        <dbReference type="EMBL" id="KAF7159026.1"/>
    </source>
</evidence>
<reference evidence="3" key="1">
    <citation type="submission" date="2020-06" db="EMBL/GenBank/DDBJ databases">
        <title>Draft genome sequences of strains closely related to Aspergillus parafelis and Aspergillus hiratsukae.</title>
        <authorList>
            <person name="Dos Santos R.A.C."/>
            <person name="Rivero-Menendez O."/>
            <person name="Steenwyk J.L."/>
            <person name="Mead M.E."/>
            <person name="Goldman G.H."/>
            <person name="Alastruey-Izquierdo A."/>
            <person name="Rokas A."/>
        </authorList>
    </citation>
    <scope>NUCLEOTIDE SEQUENCE</scope>
    <source>
        <strain evidence="2">CNM-CM5793</strain>
        <strain evidence="3">CNM-CM6106</strain>
    </source>
</reference>
<feature type="transmembrane region" description="Helical" evidence="1">
    <location>
        <begin position="305"/>
        <end position="327"/>
    </location>
</feature>
<evidence type="ECO:0000313" key="5">
    <source>
        <dbReference type="Proteomes" id="UP000662466"/>
    </source>
</evidence>
<dbReference type="EMBL" id="JACBAD010002126">
    <property type="protein sequence ID" value="KAF7114150.1"/>
    <property type="molecule type" value="Genomic_DNA"/>
</dbReference>
<dbReference type="EMBL" id="JACBAF010002281">
    <property type="protein sequence ID" value="KAF7159026.1"/>
    <property type="molecule type" value="Genomic_DNA"/>
</dbReference>
<dbReference type="Proteomes" id="UP000662466">
    <property type="component" value="Unassembled WGS sequence"/>
</dbReference>
<dbReference type="AlphaFoldDB" id="A0A8H6PQV4"/>
<dbReference type="OrthoDB" id="4417028at2759"/>
<gene>
    <name evidence="2" type="ORF">CNMCM5793_007728</name>
    <name evidence="3" type="ORF">CNMCM6106_006119</name>
</gene>
<evidence type="ECO:0000313" key="2">
    <source>
        <dbReference type="EMBL" id="KAF7114150.1"/>
    </source>
</evidence>
<accession>A0A8H6PQV4</accession>
<dbReference type="Proteomes" id="UP000630445">
    <property type="component" value="Unassembled WGS sequence"/>
</dbReference>
<sequence length="635" mass="69632">MPSKLKSREEQLATMRALLHGETQLMSDRTGKYLKNNRAQNLLLGVGLHAATRKAKGLELSDLEQRSLDTLRIVTDDAGIAEFAREYVAAKKETRGTKKSILPDAILELDEETSFTQDDLRREAKKIIPHLLAQPNNQIVDMSTVEGGCVDTDEHAQAVAEAGGGVTVFMVPEPPRNPNDPKPSAGEAGEAMAAPEGNRYRLDLARFHSGSDGNTSSQVKTREYGKVETGSRVNFDSGTTLFDGRVLVDVAGHIEVWEADDSGGSFYHEMQRVLRNVANYCIDAATEAAKLGDDLGDEYGATGNAAAILGLAALVTGVMGVLVGLIINDDDFVARRTVGWTTAGLDWFLNTPSREISLIFDGGRVGKHELFIRRYMDERYVSPLSLTGFDGTDFPRVSVEEYRATLGAAMREFRGQTVAIYPAWERLFFNHNYQLAVAAVGSEKKVIFGAYALPMRPDAIEHNGRLHVAYIGSDNRVLIQSCSNIIDHDWTIPREVGRTTARSYDGPAIASFEGAIWAVHRGVNDHLYYSSSGNGEKWHPWCTTGIVHRAWRKKDTHWQGMWENLGINGISSGITATVFDGSIWIAAKRTPEGAIGVYVLGGKTFTIPGQYCVGTPTVFVQQGQPALCYSGFNFY</sequence>
<keyword evidence="1" id="KW-0472">Membrane</keyword>
<evidence type="ECO:0000313" key="4">
    <source>
        <dbReference type="Proteomes" id="UP000630445"/>
    </source>
</evidence>